<dbReference type="Gene3D" id="3.40.630.30">
    <property type="match status" value="1"/>
</dbReference>
<evidence type="ECO:0000256" key="1">
    <source>
        <dbReference type="ARBA" id="ARBA00022503"/>
    </source>
</evidence>
<organism evidence="5 6">
    <name type="scientific">Solimonas aquatica</name>
    <dbReference type="NCBI Taxonomy" id="489703"/>
    <lineage>
        <taxon>Bacteria</taxon>
        <taxon>Pseudomonadati</taxon>
        <taxon>Pseudomonadota</taxon>
        <taxon>Gammaproteobacteria</taxon>
        <taxon>Nevskiales</taxon>
        <taxon>Nevskiaceae</taxon>
        <taxon>Solimonas</taxon>
    </lineage>
</organism>
<dbReference type="InterPro" id="IPR017650">
    <property type="entry name" value="Arginine_N-succinylTrfase"/>
</dbReference>
<keyword evidence="3" id="KW-0012">Acyltransferase</keyword>
<dbReference type="GO" id="GO:0006527">
    <property type="term" value="P:L-arginine catabolic process"/>
    <property type="evidence" value="ECO:0007669"/>
    <property type="project" value="UniProtKB-UniRule"/>
</dbReference>
<dbReference type="STRING" id="489703.SAMN04488038_11397"/>
<dbReference type="AlphaFoldDB" id="A0A1H9KG89"/>
<dbReference type="InterPro" id="IPR007041">
    <property type="entry name" value="Arg_succinylTrfase_AstA/AruG"/>
</dbReference>
<sequence>MKIIRPIAEADLDGLLHLAQTAGTGFTSLPPVRSVLQRKIERSLASFASSVQAPGLERYMFVLEDGERAELLGCCAIEAACGLDEPFYNYRVGLTVHASRRLQVYRRVPTLYLANDLTGAAVLCSLFLRRDARAAGLGQLLARSRFLFMAAHPQRFGSKVVAELRGISDEHGRSPFWDGLGRHFFSIDYDDAEHAVGRGNKAMIAELMPQHPIYTVLLPEDAQAALGQVHPETAPALRLLEREGFRYQGYVDIFDAGPAVEAPLAEIVSVKHSRLISAREGGAKGLPHLIATERLRDWRCVLGELDESTEAPRLDAGMLDALQLRSGELARVACL</sequence>
<keyword evidence="6" id="KW-1185">Reference proteome</keyword>
<reference evidence="6" key="1">
    <citation type="submission" date="2016-10" db="EMBL/GenBank/DDBJ databases">
        <authorList>
            <person name="Varghese N."/>
            <person name="Submissions S."/>
        </authorList>
    </citation>
    <scope>NUCLEOTIDE SEQUENCE [LARGE SCALE GENOMIC DNA]</scope>
    <source>
        <strain evidence="6">DSM 25927</strain>
    </source>
</reference>
<dbReference type="SUPFAM" id="SSF55729">
    <property type="entry name" value="Acyl-CoA N-acyltransferases (Nat)"/>
    <property type="match status" value="1"/>
</dbReference>
<accession>A0A1H9KG89</accession>
<dbReference type="PANTHER" id="PTHR30420">
    <property type="entry name" value="N-SUCCINYLARGININE DIHYDROLASE"/>
    <property type="match status" value="1"/>
</dbReference>
<dbReference type="InterPro" id="IPR016181">
    <property type="entry name" value="Acyl_CoA_acyltransferase"/>
</dbReference>
<evidence type="ECO:0000256" key="2">
    <source>
        <dbReference type="ARBA" id="ARBA00022679"/>
    </source>
</evidence>
<dbReference type="NCBIfam" id="TIGR03244">
    <property type="entry name" value="arg_catab_AstA"/>
    <property type="match status" value="1"/>
</dbReference>
<evidence type="ECO:0000313" key="6">
    <source>
        <dbReference type="Proteomes" id="UP000199233"/>
    </source>
</evidence>
<gene>
    <name evidence="5" type="ORF">SAMN04488038_11397</name>
</gene>
<evidence type="ECO:0000256" key="3">
    <source>
        <dbReference type="ARBA" id="ARBA00023315"/>
    </source>
</evidence>
<dbReference type="EC" id="2.3.1.109" evidence="4"/>
<dbReference type="Pfam" id="PF04958">
    <property type="entry name" value="AstA"/>
    <property type="match status" value="1"/>
</dbReference>
<keyword evidence="1" id="KW-0056">Arginine metabolism</keyword>
<keyword evidence="2 5" id="KW-0808">Transferase</keyword>
<dbReference type="Proteomes" id="UP000199233">
    <property type="component" value="Unassembled WGS sequence"/>
</dbReference>
<proteinExistence type="predicted"/>
<dbReference type="PANTHER" id="PTHR30420:SF1">
    <property type="entry name" value="ARGININE N-SUCCINYLTRANSFERASE"/>
    <property type="match status" value="1"/>
</dbReference>
<evidence type="ECO:0000313" key="5">
    <source>
        <dbReference type="EMBL" id="SEQ98108.1"/>
    </source>
</evidence>
<evidence type="ECO:0000256" key="4">
    <source>
        <dbReference type="NCBIfam" id="TIGR03244"/>
    </source>
</evidence>
<dbReference type="GO" id="GO:0008791">
    <property type="term" value="F:arginine N-succinyltransferase activity"/>
    <property type="evidence" value="ECO:0007669"/>
    <property type="project" value="UniProtKB-UniRule"/>
</dbReference>
<dbReference type="RefSeq" id="WP_093288612.1">
    <property type="nucleotide sequence ID" value="NZ_FOFS01000013.1"/>
</dbReference>
<protein>
    <recommendedName>
        <fullName evidence="4">Arginine N-succinyltransferase</fullName>
        <ecNumber evidence="4">2.3.1.109</ecNumber>
    </recommendedName>
</protein>
<dbReference type="EMBL" id="FOFS01000013">
    <property type="protein sequence ID" value="SEQ98108.1"/>
    <property type="molecule type" value="Genomic_DNA"/>
</dbReference>
<dbReference type="NCBIfam" id="TIGR03243">
    <property type="entry name" value="arg_catab_AOST"/>
    <property type="match status" value="1"/>
</dbReference>
<name>A0A1H9KG89_9GAMM</name>
<dbReference type="OrthoDB" id="21121at2"/>